<dbReference type="eggNOG" id="COG1864">
    <property type="taxonomic scope" value="Bacteria"/>
</dbReference>
<dbReference type="InterPro" id="IPR001604">
    <property type="entry name" value="Endo_G_ENPP1-like_dom"/>
</dbReference>
<dbReference type="Proteomes" id="UP000000646">
    <property type="component" value="Chromosome"/>
</dbReference>
<reference evidence="7" key="1">
    <citation type="submission" date="2006-12" db="EMBL/GenBank/DDBJ databases">
        <authorList>
            <person name="Fouts D.E."/>
            <person name="Nelson K.E."/>
            <person name="Sebastian Y."/>
        </authorList>
    </citation>
    <scope>NUCLEOTIDE SEQUENCE [LARGE SCALE GENOMIC DNA]</scope>
    <source>
        <strain evidence="7">81-176</strain>
    </source>
</reference>
<feature type="signal peptide" evidence="3">
    <location>
        <begin position="1"/>
        <end position="16"/>
    </location>
</feature>
<evidence type="ECO:0000313" key="7">
    <source>
        <dbReference type="Proteomes" id="UP000000646"/>
    </source>
</evidence>
<dbReference type="AlphaFoldDB" id="A0A0H3PJE6"/>
<gene>
    <name evidence="6" type="ordered locus">CJJ81176_0622</name>
</gene>
<protein>
    <submittedName>
        <fullName evidence="6">DNA/RNA non-specific endonuclease</fullName>
    </submittedName>
</protein>
<dbReference type="InterPro" id="IPR020821">
    <property type="entry name" value="ENPP1-3/EXOG-like_nuc-like"/>
</dbReference>
<dbReference type="InterPro" id="IPR040255">
    <property type="entry name" value="Non-specific_endonuclease"/>
</dbReference>
<dbReference type="Gene3D" id="3.40.570.10">
    <property type="entry name" value="Extracellular Endonuclease, subunit A"/>
    <property type="match status" value="1"/>
</dbReference>
<dbReference type="EMBL" id="CP000538">
    <property type="protein sequence ID" value="EAQ73359.1"/>
    <property type="molecule type" value="Genomic_DNA"/>
</dbReference>
<dbReference type="HOGENOM" id="CLU_055174_2_2_7"/>
<sequence>MKIFIFLLAISLNIFALEPYKPSADFSSYFNNINCSQILDKFFYLNCYDYKLKGTKAVAYKVEASNLKDKQIKKRPRFEDDTNIPKKYRTTWSDYKNSSYTRGHTAPNASFSFSKAAQNSVFLMSNITPQIAQINNKIWNEIEQRERNLAFKFQSIEVLNLVLYDKEPQYIKNRIAIPSFYVKIIKTPKFKECYQVPNHEVNNENIKQYQINCDKF</sequence>
<evidence type="ECO:0000259" key="4">
    <source>
        <dbReference type="SMART" id="SM00477"/>
    </source>
</evidence>
<dbReference type="SUPFAM" id="SSF54060">
    <property type="entry name" value="His-Me finger endonucleases"/>
    <property type="match status" value="1"/>
</dbReference>
<dbReference type="InterPro" id="IPR044925">
    <property type="entry name" value="His-Me_finger_sf"/>
</dbReference>
<organism evidence="6 7">
    <name type="scientific">Campylobacter jejuni subsp. jejuni serotype O:23/36 (strain 81-176)</name>
    <dbReference type="NCBI Taxonomy" id="354242"/>
    <lineage>
        <taxon>Bacteria</taxon>
        <taxon>Pseudomonadati</taxon>
        <taxon>Campylobacterota</taxon>
        <taxon>Epsilonproteobacteria</taxon>
        <taxon>Campylobacterales</taxon>
        <taxon>Campylobacteraceae</taxon>
        <taxon>Campylobacter</taxon>
    </lineage>
</organism>
<dbReference type="PANTHER" id="PTHR13966">
    <property type="entry name" value="ENDONUCLEASE RELATED"/>
    <property type="match status" value="1"/>
</dbReference>
<keyword evidence="2" id="KW-0479">Metal-binding</keyword>
<dbReference type="Pfam" id="PF01223">
    <property type="entry name" value="Endonuclease_NS"/>
    <property type="match status" value="1"/>
</dbReference>
<evidence type="ECO:0000256" key="2">
    <source>
        <dbReference type="PIRSR" id="PIRSR640255-2"/>
    </source>
</evidence>
<evidence type="ECO:0000313" key="6">
    <source>
        <dbReference type="EMBL" id="EAQ73359.1"/>
    </source>
</evidence>
<keyword evidence="6" id="KW-0255">Endonuclease</keyword>
<feature type="active site" description="Proton acceptor" evidence="1">
    <location>
        <position position="104"/>
    </location>
</feature>
<keyword evidence="3" id="KW-0732">Signal</keyword>
<evidence type="ECO:0000256" key="1">
    <source>
        <dbReference type="PIRSR" id="PIRSR640255-1"/>
    </source>
</evidence>
<evidence type="ECO:0000256" key="3">
    <source>
        <dbReference type="SAM" id="SignalP"/>
    </source>
</evidence>
<keyword evidence="6" id="KW-0540">Nuclease</keyword>
<dbReference type="GO" id="GO:0003676">
    <property type="term" value="F:nucleic acid binding"/>
    <property type="evidence" value="ECO:0007669"/>
    <property type="project" value="InterPro"/>
</dbReference>
<dbReference type="RefSeq" id="WP_002857159.1">
    <property type="nucleotide sequence ID" value="NC_008787.1"/>
</dbReference>
<dbReference type="SMART" id="SM00477">
    <property type="entry name" value="NUC"/>
    <property type="match status" value="1"/>
</dbReference>
<dbReference type="GO" id="GO:0046872">
    <property type="term" value="F:metal ion binding"/>
    <property type="evidence" value="ECO:0007669"/>
    <property type="project" value="UniProtKB-KW"/>
</dbReference>
<proteinExistence type="predicted"/>
<dbReference type="GO" id="GO:0004519">
    <property type="term" value="F:endonuclease activity"/>
    <property type="evidence" value="ECO:0007669"/>
    <property type="project" value="UniProtKB-KW"/>
</dbReference>
<dbReference type="GO" id="GO:0016787">
    <property type="term" value="F:hydrolase activity"/>
    <property type="evidence" value="ECO:0007669"/>
    <property type="project" value="InterPro"/>
</dbReference>
<dbReference type="InterPro" id="IPR044929">
    <property type="entry name" value="DNA/RNA_non-sp_Endonuclease_sf"/>
</dbReference>
<accession>A0A0H3PJE6</accession>
<feature type="chain" id="PRO_5002617683" evidence="3">
    <location>
        <begin position="17"/>
        <end position="216"/>
    </location>
</feature>
<dbReference type="SMART" id="SM00892">
    <property type="entry name" value="Endonuclease_NS"/>
    <property type="match status" value="1"/>
</dbReference>
<name>A0A0H3PJE6_CAMJJ</name>
<keyword evidence="6" id="KW-0378">Hydrolase</keyword>
<evidence type="ECO:0000259" key="5">
    <source>
        <dbReference type="SMART" id="SM00892"/>
    </source>
</evidence>
<feature type="domain" description="DNA/RNA non-specific endonuclease/pyrophosphatase/phosphodiesterase" evidence="5">
    <location>
        <begin position="40"/>
        <end position="216"/>
    </location>
</feature>
<feature type="domain" description="ENPP1-3/EXOG-like endonuclease/phosphodiesterase" evidence="4">
    <location>
        <begin position="41"/>
        <end position="215"/>
    </location>
</feature>
<dbReference type="KEGG" id="cjj:CJJ81176_0622"/>
<dbReference type="PANTHER" id="PTHR13966:SF5">
    <property type="entry name" value="ENDONUCLEASE G, MITOCHONDRIAL"/>
    <property type="match status" value="1"/>
</dbReference>
<feature type="binding site" evidence="2">
    <location>
        <position position="135"/>
    </location>
    <ligand>
        <name>Mg(2+)</name>
        <dbReference type="ChEBI" id="CHEBI:18420"/>
        <note>catalytic</note>
    </ligand>
</feature>